<gene>
    <name evidence="1" type="ORF">OXD698_LOCUS48971</name>
</gene>
<organism evidence="1 2">
    <name type="scientific">Adineta steineri</name>
    <dbReference type="NCBI Taxonomy" id="433720"/>
    <lineage>
        <taxon>Eukaryota</taxon>
        <taxon>Metazoa</taxon>
        <taxon>Spiralia</taxon>
        <taxon>Gnathifera</taxon>
        <taxon>Rotifera</taxon>
        <taxon>Eurotatoria</taxon>
        <taxon>Bdelloidea</taxon>
        <taxon>Adinetida</taxon>
        <taxon>Adinetidae</taxon>
        <taxon>Adineta</taxon>
    </lineage>
</organism>
<dbReference type="Proteomes" id="UP000663844">
    <property type="component" value="Unassembled WGS sequence"/>
</dbReference>
<feature type="non-terminal residue" evidence="1">
    <location>
        <position position="1"/>
    </location>
</feature>
<dbReference type="EMBL" id="CAJOAZ010021314">
    <property type="protein sequence ID" value="CAF4354718.1"/>
    <property type="molecule type" value="Genomic_DNA"/>
</dbReference>
<accession>A0A820L3R3</accession>
<sequence length="56" mass="6591">STYRQSVQLLTLFITRLLHSQIVNEKLSTYISQISPNQVNQLEPIMKAMWLDEKNK</sequence>
<evidence type="ECO:0000313" key="1">
    <source>
        <dbReference type="EMBL" id="CAF4354718.1"/>
    </source>
</evidence>
<comment type="caution">
    <text evidence="1">The sequence shown here is derived from an EMBL/GenBank/DDBJ whole genome shotgun (WGS) entry which is preliminary data.</text>
</comment>
<name>A0A820L3R3_9BILA</name>
<protein>
    <submittedName>
        <fullName evidence="1">Uncharacterized protein</fullName>
    </submittedName>
</protein>
<evidence type="ECO:0000313" key="2">
    <source>
        <dbReference type="Proteomes" id="UP000663844"/>
    </source>
</evidence>
<reference evidence="1" key="1">
    <citation type="submission" date="2021-02" db="EMBL/GenBank/DDBJ databases">
        <authorList>
            <person name="Nowell W R."/>
        </authorList>
    </citation>
    <scope>NUCLEOTIDE SEQUENCE</scope>
</reference>
<dbReference type="AlphaFoldDB" id="A0A820L3R3"/>
<proteinExistence type="predicted"/>